<evidence type="ECO:0000313" key="1">
    <source>
        <dbReference type="EMBL" id="MPM93816.1"/>
    </source>
</evidence>
<sequence>MSRCFFIIDSTATIPSAEATWASITPPLQSPTAYMFSIFVCMNLLTETAPFTVFIPSSSNPMLPVTGFLPMDKSTFSASKDLSPFFEEVFTIRFSADLEIETTLVSVYISIPLFINLSLRGFTISPSMFATMSGSISTIVTLQPNVP</sequence>
<dbReference type="EMBL" id="VSSQ01040539">
    <property type="protein sequence ID" value="MPM93816.1"/>
    <property type="molecule type" value="Genomic_DNA"/>
</dbReference>
<name>A0A645DWV1_9ZZZZ</name>
<dbReference type="AlphaFoldDB" id="A0A645DWV1"/>
<reference evidence="1" key="1">
    <citation type="submission" date="2019-08" db="EMBL/GenBank/DDBJ databases">
        <authorList>
            <person name="Kucharzyk K."/>
            <person name="Murdoch R.W."/>
            <person name="Higgins S."/>
            <person name="Loffler F."/>
        </authorList>
    </citation>
    <scope>NUCLEOTIDE SEQUENCE</scope>
</reference>
<accession>A0A645DWV1</accession>
<proteinExistence type="predicted"/>
<protein>
    <submittedName>
        <fullName evidence="1">Uncharacterized protein</fullName>
    </submittedName>
</protein>
<comment type="caution">
    <text evidence="1">The sequence shown here is derived from an EMBL/GenBank/DDBJ whole genome shotgun (WGS) entry which is preliminary data.</text>
</comment>
<organism evidence="1">
    <name type="scientific">bioreactor metagenome</name>
    <dbReference type="NCBI Taxonomy" id="1076179"/>
    <lineage>
        <taxon>unclassified sequences</taxon>
        <taxon>metagenomes</taxon>
        <taxon>ecological metagenomes</taxon>
    </lineage>
</organism>
<gene>
    <name evidence="1" type="ORF">SDC9_140958</name>
</gene>